<dbReference type="Proteomes" id="UP000179214">
    <property type="component" value="Unassembled WGS sequence"/>
</dbReference>
<evidence type="ECO:0000256" key="1">
    <source>
        <dbReference type="ARBA" id="ARBA00009589"/>
    </source>
</evidence>
<dbReference type="InterPro" id="IPR010708">
    <property type="entry name" value="5'(3')-deoxyribonucleotidase"/>
</dbReference>
<dbReference type="PANTHER" id="PTHR35134">
    <property type="entry name" value="NUCLEOTIDASE YQFW-RELATED"/>
    <property type="match status" value="1"/>
</dbReference>
<sequence length="195" mass="21970">MIIGVDFDDVLVNSSETFAAFWNAVHGTSFKKEHFTHHEFHRNWGATPEDVAKMWMRFSKAESHKFTPAAAGAKSMVARLAQFHKLHVVTNRPLETDKETYQLIDVHFPGIFSDIHFCTKNGGTTRAQLKSDVCRKIGSGIMLEDHPHGAQQCAADGIHIYLFDQPWNQGAFPLLPGTIVRVSSWQDKILETLLP</sequence>
<dbReference type="InterPro" id="IPR023214">
    <property type="entry name" value="HAD_sf"/>
</dbReference>
<comment type="caution">
    <text evidence="3">The sequence shown here is derived from an EMBL/GenBank/DDBJ whole genome shotgun (WGS) entry which is preliminary data.</text>
</comment>
<comment type="similarity">
    <text evidence="1">Belongs to the 5'(3')-deoxyribonucleotidase family.</text>
</comment>
<dbReference type="Pfam" id="PF06941">
    <property type="entry name" value="NT5C"/>
    <property type="match status" value="1"/>
</dbReference>
<dbReference type="SUPFAM" id="SSF56784">
    <property type="entry name" value="HAD-like"/>
    <property type="match status" value="1"/>
</dbReference>
<dbReference type="AlphaFoldDB" id="A0A1G2I4K2"/>
<dbReference type="Gene3D" id="3.40.50.1000">
    <property type="entry name" value="HAD superfamily/HAD-like"/>
    <property type="match status" value="1"/>
</dbReference>
<proteinExistence type="inferred from homology"/>
<protein>
    <recommendedName>
        <fullName evidence="5">Nucleotidase</fullName>
    </recommendedName>
</protein>
<name>A0A1G2I4K2_9BACT</name>
<organism evidence="3 4">
    <name type="scientific">Candidatus Staskawiczbacteria bacterium RIFCSPHIGHO2_12_FULL_38_11</name>
    <dbReference type="NCBI Taxonomy" id="1802209"/>
    <lineage>
        <taxon>Bacteria</taxon>
        <taxon>Candidatus Staskawicziibacteriota</taxon>
    </lineage>
</organism>
<dbReference type="PANTHER" id="PTHR35134:SF2">
    <property type="entry name" value="NUCLEOTIDASE YQFW-RELATED"/>
    <property type="match status" value="1"/>
</dbReference>
<reference evidence="3 4" key="1">
    <citation type="journal article" date="2016" name="Nat. Commun.">
        <title>Thousands of microbial genomes shed light on interconnected biogeochemical processes in an aquifer system.</title>
        <authorList>
            <person name="Anantharaman K."/>
            <person name="Brown C.T."/>
            <person name="Hug L.A."/>
            <person name="Sharon I."/>
            <person name="Castelle C.J."/>
            <person name="Probst A.J."/>
            <person name="Thomas B.C."/>
            <person name="Singh A."/>
            <person name="Wilkins M.J."/>
            <person name="Karaoz U."/>
            <person name="Brodie E.L."/>
            <person name="Williams K.H."/>
            <person name="Hubbard S.S."/>
            <person name="Banfield J.F."/>
        </authorList>
    </citation>
    <scope>NUCLEOTIDE SEQUENCE [LARGE SCALE GENOMIC DNA]</scope>
</reference>
<evidence type="ECO:0008006" key="5">
    <source>
        <dbReference type="Google" id="ProtNLM"/>
    </source>
</evidence>
<dbReference type="InterPro" id="IPR052419">
    <property type="entry name" value="5_3-deoxyribonucleotidase-like"/>
</dbReference>
<dbReference type="InterPro" id="IPR036412">
    <property type="entry name" value="HAD-like_sf"/>
</dbReference>
<evidence type="ECO:0000256" key="2">
    <source>
        <dbReference type="PIRSR" id="PIRSR610708-1"/>
    </source>
</evidence>
<dbReference type="EMBL" id="MHOV01000031">
    <property type="protein sequence ID" value="OGZ69609.1"/>
    <property type="molecule type" value="Genomic_DNA"/>
</dbReference>
<evidence type="ECO:0000313" key="4">
    <source>
        <dbReference type="Proteomes" id="UP000179214"/>
    </source>
</evidence>
<evidence type="ECO:0000313" key="3">
    <source>
        <dbReference type="EMBL" id="OGZ69609.1"/>
    </source>
</evidence>
<accession>A0A1G2I4K2</accession>
<dbReference type="GO" id="GO:0008253">
    <property type="term" value="F:5'-nucleotidase activity"/>
    <property type="evidence" value="ECO:0007669"/>
    <property type="project" value="InterPro"/>
</dbReference>
<gene>
    <name evidence="3" type="ORF">A3F47_02435</name>
</gene>
<feature type="active site" description="Nucleophile" evidence="2">
    <location>
        <position position="6"/>
    </location>
</feature>
<dbReference type="GO" id="GO:0009264">
    <property type="term" value="P:deoxyribonucleotide catabolic process"/>
    <property type="evidence" value="ECO:0007669"/>
    <property type="project" value="InterPro"/>
</dbReference>
<feature type="active site" description="Proton donor" evidence="2">
    <location>
        <position position="8"/>
    </location>
</feature>